<dbReference type="SUPFAM" id="SSF56300">
    <property type="entry name" value="Metallo-dependent phosphatases"/>
    <property type="match status" value="1"/>
</dbReference>
<evidence type="ECO:0000256" key="1">
    <source>
        <dbReference type="ARBA" id="ARBA00005662"/>
    </source>
</evidence>
<dbReference type="Proteomes" id="UP000075418">
    <property type="component" value="Unassembled WGS sequence"/>
</dbReference>
<keyword evidence="2" id="KW-0472">Membrane</keyword>
<dbReference type="PANTHER" id="PTHR33393">
    <property type="entry name" value="POLYGLUTAMINE SYNTHESIS ACCESSORY PROTEIN RV0574C-RELATED"/>
    <property type="match status" value="1"/>
</dbReference>
<dbReference type="InterPro" id="IPR029052">
    <property type="entry name" value="Metallo-depent_PP-like"/>
</dbReference>
<evidence type="ECO:0000256" key="2">
    <source>
        <dbReference type="SAM" id="Phobius"/>
    </source>
</evidence>
<evidence type="ECO:0000313" key="4">
    <source>
        <dbReference type="EMBL" id="KYH13961.1"/>
    </source>
</evidence>
<comment type="similarity">
    <text evidence="1">Belongs to the CapA family.</text>
</comment>
<dbReference type="Pfam" id="PF09587">
    <property type="entry name" value="PGA_cap"/>
    <property type="match status" value="1"/>
</dbReference>
<feature type="domain" description="Capsule synthesis protein CapA" evidence="3">
    <location>
        <begin position="62"/>
        <end position="287"/>
    </location>
</feature>
<reference evidence="4 5" key="1">
    <citation type="submission" date="2016-02" db="EMBL/GenBank/DDBJ databases">
        <title>Draft genome sequence of hydrocarbon degrading Staphylococcus saprophyticus Strain CNV2, isolated from crude-oil contaminated soil from Noonmati Oil Refinery, Guwahati, Assam, India.</title>
        <authorList>
            <person name="Mukherjee A."/>
            <person name="Chettri B."/>
            <person name="Langpoklakpam J."/>
            <person name="Singh A.K."/>
            <person name="Chattopadhyay D.J."/>
        </authorList>
    </citation>
    <scope>NUCLEOTIDE SEQUENCE [LARGE SCALE GENOMIC DNA]</scope>
    <source>
        <strain evidence="4 5">CNV2</strain>
    </source>
</reference>
<evidence type="ECO:0000313" key="5">
    <source>
        <dbReference type="Proteomes" id="UP000075418"/>
    </source>
</evidence>
<name>A0A151A3F5_9STAP</name>
<dbReference type="InterPro" id="IPR019079">
    <property type="entry name" value="Capsule_synth_CapA"/>
</dbReference>
<accession>A0A151A3F5</accession>
<evidence type="ECO:0000259" key="3">
    <source>
        <dbReference type="SMART" id="SM00854"/>
    </source>
</evidence>
<dbReference type="Gene3D" id="3.60.21.10">
    <property type="match status" value="1"/>
</dbReference>
<feature type="transmembrane region" description="Helical" evidence="2">
    <location>
        <begin position="26"/>
        <end position="46"/>
    </location>
</feature>
<dbReference type="SMART" id="SM00854">
    <property type="entry name" value="PGA_cap"/>
    <property type="match status" value="1"/>
</dbReference>
<keyword evidence="2" id="KW-0812">Transmembrane</keyword>
<dbReference type="EMBL" id="LUGM01000002">
    <property type="protein sequence ID" value="KYH13961.1"/>
    <property type="molecule type" value="Genomic_DNA"/>
</dbReference>
<dbReference type="RefSeq" id="WP_061854188.1">
    <property type="nucleotide sequence ID" value="NZ_JAIEWX010000002.1"/>
</dbReference>
<dbReference type="AlphaFoldDB" id="A0A151A3F5"/>
<dbReference type="InterPro" id="IPR052169">
    <property type="entry name" value="CW_Biosynth-Accessory"/>
</dbReference>
<dbReference type="PANTHER" id="PTHR33393:SF13">
    <property type="entry name" value="PGA BIOSYNTHESIS PROTEIN CAPA"/>
    <property type="match status" value="1"/>
</dbReference>
<proteinExistence type="inferred from homology"/>
<organism evidence="4 5">
    <name type="scientific">Staphylococcus kloosii</name>
    <dbReference type="NCBI Taxonomy" id="29384"/>
    <lineage>
        <taxon>Bacteria</taxon>
        <taxon>Bacillati</taxon>
        <taxon>Bacillota</taxon>
        <taxon>Bacilli</taxon>
        <taxon>Bacillales</taxon>
        <taxon>Staphylococcaceae</taxon>
        <taxon>Staphylococcus</taxon>
    </lineage>
</organism>
<comment type="caution">
    <text evidence="4">The sequence shown here is derived from an EMBL/GenBank/DDBJ whole genome shotgun (WGS) entry which is preliminary data.</text>
</comment>
<protein>
    <submittedName>
        <fullName evidence="4">Capsule biosynthesis protein CapA</fullName>
    </submittedName>
</protein>
<gene>
    <name evidence="4" type="ORF">A0131_03980</name>
</gene>
<sequence length="356" mass="40313">MSNKKKFNIEDWILKKSKNQKKHNSIYMLVVLIVAVILLVILMATFKTDKVNVLAKNKDDVHLSYFGNVTLNKHIRQNDLNGMFDAVSNIIKESDFSTASLNVNNFAKKPDRNIEKNYKNIAFLKSLGFSSINLTNNSVDLDQIKQIEKKSNSKLGYDFTTGNGSNQINSKVTHKTIKGKKIAYASFTDVSSKYMDARKATTSITLDPKIFIPLVKKMKEDNDMVVVNVDWGIPDEPNVTNRQKEYGHALAEAGADVILGHNTVTQKIEKYKGSNIFYSLGNVTSDDFLSEKKKSIAVQQSWNGKKSDFLITPIRTSGDKITKDNMNYMEKKKFYNRISDPSIKLKETKGGYTYEN</sequence>
<keyword evidence="2" id="KW-1133">Transmembrane helix</keyword>